<dbReference type="Gene3D" id="1.20.1720.10">
    <property type="entry name" value="Multidrug resistance protein D"/>
    <property type="match status" value="1"/>
</dbReference>
<dbReference type="GO" id="GO:0005886">
    <property type="term" value="C:plasma membrane"/>
    <property type="evidence" value="ECO:0007669"/>
    <property type="project" value="UniProtKB-SubCell"/>
</dbReference>
<feature type="transmembrane region" description="Helical" evidence="7">
    <location>
        <begin position="282"/>
        <end position="303"/>
    </location>
</feature>
<dbReference type="Pfam" id="PF07690">
    <property type="entry name" value="MFS_1"/>
    <property type="match status" value="1"/>
</dbReference>
<dbReference type="InterPro" id="IPR011701">
    <property type="entry name" value="MFS"/>
</dbReference>
<feature type="transmembrane region" description="Helical" evidence="7">
    <location>
        <begin position="182"/>
        <end position="202"/>
    </location>
</feature>
<keyword evidence="2" id="KW-0813">Transport</keyword>
<sequence length="528" mass="54361">MDQKVEQDPPGTGEPPPEETVSRAAWVGLFTMALAVTLISLDMSVVTVANPAIAADLDTTLSQLQWVTTGYLLAFAASLVVAGKLGDRFGHRLVFLVGMAAFMASSALVGRAQSVEALIAWRVVQGVAGATLMPSALAILRLTFPPGRLKTAIGVFMGTYAVAGVSGPFVGGAIVELADWRWAFYVNVFVGAAALLAVLLLVRPTPPEGAERAFDMPGIVLLTGTLLALVWSVDRVTEHGWTGVQPLVGLALALLLAVLFVLRERRTDEPVIPLSLFRAPPVIAGTIAVVVAGALMFGSWFYLALYMQHVRGMNAIQAGLGLLPLAAMTIVAGPIAGKLNERFGRRVPLLVGSLAMAVGFFGLAQLSTSSSYHALWPFLILIGGGMSTIYPVATEAIIASAPPSLAGVSSGMSETAASVGPVLGVATIGSIMFVSVDAALPDRLAEAGVPDDVAADIADAGAVVAQGSLPVAPGTPAALAESIVAKAQESFVVGLQTSLTVAAVVTVGVALLTLLIKTEDRTEAATPE</sequence>
<dbReference type="SUPFAM" id="SSF103473">
    <property type="entry name" value="MFS general substrate transporter"/>
    <property type="match status" value="1"/>
</dbReference>
<comment type="caution">
    <text evidence="9">The sequence shown here is derived from an EMBL/GenBank/DDBJ whole genome shotgun (WGS) entry which is preliminary data.</text>
</comment>
<protein>
    <submittedName>
        <fullName evidence="9">EmrB/QacA subfamily drug resistance transporter</fullName>
    </submittedName>
</protein>
<dbReference type="InterPro" id="IPR036259">
    <property type="entry name" value="MFS_trans_sf"/>
</dbReference>
<evidence type="ECO:0000256" key="3">
    <source>
        <dbReference type="ARBA" id="ARBA00022475"/>
    </source>
</evidence>
<feature type="transmembrane region" description="Helical" evidence="7">
    <location>
        <begin position="214"/>
        <end position="232"/>
    </location>
</feature>
<feature type="transmembrane region" description="Helical" evidence="7">
    <location>
        <begin position="24"/>
        <end position="43"/>
    </location>
</feature>
<organism evidence="9 10">
    <name type="scientific">Micromonospora olivasterospora</name>
    <dbReference type="NCBI Taxonomy" id="1880"/>
    <lineage>
        <taxon>Bacteria</taxon>
        <taxon>Bacillati</taxon>
        <taxon>Actinomycetota</taxon>
        <taxon>Actinomycetes</taxon>
        <taxon>Micromonosporales</taxon>
        <taxon>Micromonosporaceae</taxon>
        <taxon>Micromonospora</taxon>
    </lineage>
</organism>
<keyword evidence="10" id="KW-1185">Reference proteome</keyword>
<reference evidence="9 10" key="1">
    <citation type="submission" date="2019-07" db="EMBL/GenBank/DDBJ databases">
        <title>R&amp;d 2014.</title>
        <authorList>
            <person name="Klenk H.-P."/>
        </authorList>
    </citation>
    <scope>NUCLEOTIDE SEQUENCE [LARGE SCALE GENOMIC DNA]</scope>
    <source>
        <strain evidence="9 10">DSM 43868</strain>
    </source>
</reference>
<dbReference type="PRINTS" id="PR01036">
    <property type="entry name" value="TCRTETB"/>
</dbReference>
<dbReference type="Proteomes" id="UP000319825">
    <property type="component" value="Unassembled WGS sequence"/>
</dbReference>
<evidence type="ECO:0000256" key="4">
    <source>
        <dbReference type="ARBA" id="ARBA00022692"/>
    </source>
</evidence>
<dbReference type="CDD" id="cd17321">
    <property type="entry name" value="MFS_MMR_MDR_like"/>
    <property type="match status" value="1"/>
</dbReference>
<name>A0A562I246_MICOL</name>
<keyword evidence="4 7" id="KW-0812">Transmembrane</keyword>
<dbReference type="PANTHER" id="PTHR42718:SF42">
    <property type="entry name" value="EXPORT PROTEIN"/>
    <property type="match status" value="1"/>
</dbReference>
<gene>
    <name evidence="9" type="ORF">JD77_00044</name>
</gene>
<feature type="domain" description="Major facilitator superfamily (MFS) profile" evidence="8">
    <location>
        <begin position="28"/>
        <end position="521"/>
    </location>
</feature>
<dbReference type="InterPro" id="IPR020846">
    <property type="entry name" value="MFS_dom"/>
</dbReference>
<feature type="transmembrane region" description="Helical" evidence="7">
    <location>
        <begin position="152"/>
        <end position="170"/>
    </location>
</feature>
<feature type="transmembrane region" description="Helical" evidence="7">
    <location>
        <begin position="315"/>
        <end position="335"/>
    </location>
</feature>
<dbReference type="AlphaFoldDB" id="A0A562I246"/>
<dbReference type="PROSITE" id="PS50850">
    <property type="entry name" value="MFS"/>
    <property type="match status" value="1"/>
</dbReference>
<accession>A0A562I246</accession>
<evidence type="ECO:0000256" key="1">
    <source>
        <dbReference type="ARBA" id="ARBA00004651"/>
    </source>
</evidence>
<evidence type="ECO:0000313" key="9">
    <source>
        <dbReference type="EMBL" id="TWH65109.1"/>
    </source>
</evidence>
<feature type="transmembrane region" description="Helical" evidence="7">
    <location>
        <begin position="374"/>
        <end position="394"/>
    </location>
</feature>
<evidence type="ECO:0000256" key="7">
    <source>
        <dbReference type="SAM" id="Phobius"/>
    </source>
</evidence>
<feature type="transmembrane region" description="Helical" evidence="7">
    <location>
        <begin position="244"/>
        <end position="262"/>
    </location>
</feature>
<feature type="transmembrane region" description="Helical" evidence="7">
    <location>
        <begin position="93"/>
        <end position="113"/>
    </location>
</feature>
<dbReference type="GO" id="GO:0022857">
    <property type="term" value="F:transmembrane transporter activity"/>
    <property type="evidence" value="ECO:0007669"/>
    <property type="project" value="InterPro"/>
</dbReference>
<dbReference type="NCBIfam" id="TIGR00711">
    <property type="entry name" value="efflux_EmrB"/>
    <property type="match status" value="1"/>
</dbReference>
<feature type="transmembrane region" description="Helical" evidence="7">
    <location>
        <begin position="415"/>
        <end position="436"/>
    </location>
</feature>
<dbReference type="Gene3D" id="1.20.1250.20">
    <property type="entry name" value="MFS general substrate transporter like domains"/>
    <property type="match status" value="1"/>
</dbReference>
<keyword evidence="5 7" id="KW-1133">Transmembrane helix</keyword>
<comment type="subcellular location">
    <subcellularLocation>
        <location evidence="1">Cell membrane</location>
        <topology evidence="1">Multi-pass membrane protein</topology>
    </subcellularLocation>
</comment>
<feature type="transmembrane region" description="Helical" evidence="7">
    <location>
        <begin position="63"/>
        <end position="81"/>
    </location>
</feature>
<evidence type="ECO:0000256" key="6">
    <source>
        <dbReference type="ARBA" id="ARBA00023136"/>
    </source>
</evidence>
<dbReference type="PANTHER" id="PTHR42718">
    <property type="entry name" value="MAJOR FACILITATOR SUPERFAMILY MULTIDRUG TRANSPORTER MFSC"/>
    <property type="match status" value="1"/>
</dbReference>
<dbReference type="EMBL" id="VLKE01000001">
    <property type="protein sequence ID" value="TWH65109.1"/>
    <property type="molecule type" value="Genomic_DNA"/>
</dbReference>
<evidence type="ECO:0000259" key="8">
    <source>
        <dbReference type="PROSITE" id="PS50850"/>
    </source>
</evidence>
<evidence type="ECO:0000256" key="5">
    <source>
        <dbReference type="ARBA" id="ARBA00022989"/>
    </source>
</evidence>
<keyword evidence="6 7" id="KW-0472">Membrane</keyword>
<dbReference type="InterPro" id="IPR004638">
    <property type="entry name" value="EmrB-like"/>
</dbReference>
<dbReference type="OrthoDB" id="7375466at2"/>
<evidence type="ECO:0000256" key="2">
    <source>
        <dbReference type="ARBA" id="ARBA00022448"/>
    </source>
</evidence>
<feature type="transmembrane region" description="Helical" evidence="7">
    <location>
        <begin position="491"/>
        <end position="516"/>
    </location>
</feature>
<feature type="transmembrane region" description="Helical" evidence="7">
    <location>
        <begin position="347"/>
        <end position="368"/>
    </location>
</feature>
<proteinExistence type="predicted"/>
<feature type="transmembrane region" description="Helical" evidence="7">
    <location>
        <begin position="119"/>
        <end position="140"/>
    </location>
</feature>
<evidence type="ECO:0000313" key="10">
    <source>
        <dbReference type="Proteomes" id="UP000319825"/>
    </source>
</evidence>
<dbReference type="RefSeq" id="WP_145772516.1">
    <property type="nucleotide sequence ID" value="NZ_BAAATQ010000124.1"/>
</dbReference>
<keyword evidence="3" id="KW-1003">Cell membrane</keyword>